<keyword evidence="1" id="KW-1133">Transmembrane helix</keyword>
<evidence type="ECO:0000313" key="2">
    <source>
        <dbReference type="Proteomes" id="UP000095282"/>
    </source>
</evidence>
<evidence type="ECO:0000256" key="1">
    <source>
        <dbReference type="SAM" id="Phobius"/>
    </source>
</evidence>
<accession>A0A1I7U669</accession>
<keyword evidence="1" id="KW-0472">Membrane</keyword>
<name>A0A1I7U669_9PELO</name>
<organism evidence="2 3">
    <name type="scientific">Caenorhabditis tropicalis</name>
    <dbReference type="NCBI Taxonomy" id="1561998"/>
    <lineage>
        <taxon>Eukaryota</taxon>
        <taxon>Metazoa</taxon>
        <taxon>Ecdysozoa</taxon>
        <taxon>Nematoda</taxon>
        <taxon>Chromadorea</taxon>
        <taxon>Rhabditida</taxon>
        <taxon>Rhabditina</taxon>
        <taxon>Rhabditomorpha</taxon>
        <taxon>Rhabditoidea</taxon>
        <taxon>Rhabditidae</taxon>
        <taxon>Peloderinae</taxon>
        <taxon>Caenorhabditis</taxon>
    </lineage>
</organism>
<reference evidence="3" key="1">
    <citation type="submission" date="2016-11" db="UniProtKB">
        <authorList>
            <consortium name="WormBaseParasite"/>
        </authorList>
    </citation>
    <scope>IDENTIFICATION</scope>
</reference>
<keyword evidence="2" id="KW-1185">Reference proteome</keyword>
<keyword evidence="1" id="KW-0812">Transmembrane</keyword>
<dbReference type="AlphaFoldDB" id="A0A1I7U669"/>
<feature type="transmembrane region" description="Helical" evidence="1">
    <location>
        <begin position="145"/>
        <end position="165"/>
    </location>
</feature>
<feature type="transmembrane region" description="Helical" evidence="1">
    <location>
        <begin position="185"/>
        <end position="204"/>
    </location>
</feature>
<dbReference type="Proteomes" id="UP000095282">
    <property type="component" value="Unplaced"/>
</dbReference>
<dbReference type="Pfam" id="PF06493">
    <property type="entry name" value="DUF1096"/>
    <property type="match status" value="1"/>
</dbReference>
<dbReference type="eggNOG" id="ENOG502RVKH">
    <property type="taxonomic scope" value="Eukaryota"/>
</dbReference>
<dbReference type="WBParaSite" id="Csp11.Scaffold629.g15260.t2">
    <property type="protein sequence ID" value="Csp11.Scaffold629.g15260.t2"/>
    <property type="gene ID" value="Csp11.Scaffold629.g15260"/>
</dbReference>
<dbReference type="InterPro" id="IPR009475">
    <property type="entry name" value="DUF1096"/>
</dbReference>
<proteinExistence type="predicted"/>
<sequence length="226" mass="25755">MAFYHSILTSIHTMRFTSLSIAFLACALVVSGSVIREKRQCGCAQPQQSQCSCQQVQQTQSCSCQSAPVQQQAPSCSCAQPQQTQTVQTTIRLILVYFIVFNIGLCLLGLPWFSIYIGGIGLGLCIFTCYHVYRKNDKMMFPFYLYVLFTIFYLLFLGGYFFFVNIFHKEMVKEALGDHSDSVSFIWHFADIMLIMLHAWVLSVTSKCRKYFRWVADGGQKGEQTL</sequence>
<feature type="transmembrane region" description="Helical" evidence="1">
    <location>
        <begin position="116"/>
        <end position="133"/>
    </location>
</feature>
<dbReference type="PANTHER" id="PTHR31895">
    <property type="entry name" value="PROTEIN CBG03177-RELATED"/>
    <property type="match status" value="1"/>
</dbReference>
<evidence type="ECO:0000313" key="3">
    <source>
        <dbReference type="WBParaSite" id="Csp11.Scaffold629.g15260.t2"/>
    </source>
</evidence>
<protein>
    <submittedName>
        <fullName evidence="3">Transmembrane protein</fullName>
    </submittedName>
</protein>
<feature type="transmembrane region" description="Helical" evidence="1">
    <location>
        <begin position="16"/>
        <end position="35"/>
    </location>
</feature>
<dbReference type="PANTHER" id="PTHR31895:SF22">
    <property type="entry name" value="ACTIVATED IN BLOCKED UNFOLDED PROTEIN RESPONSE"/>
    <property type="match status" value="1"/>
</dbReference>
<feature type="transmembrane region" description="Helical" evidence="1">
    <location>
        <begin position="91"/>
        <end position="110"/>
    </location>
</feature>